<organism evidence="1 2">
    <name type="scientific">Glaciimonas immobilis</name>
    <dbReference type="NCBI Taxonomy" id="728004"/>
    <lineage>
        <taxon>Bacteria</taxon>
        <taxon>Pseudomonadati</taxon>
        <taxon>Pseudomonadota</taxon>
        <taxon>Betaproteobacteria</taxon>
        <taxon>Burkholderiales</taxon>
        <taxon>Oxalobacteraceae</taxon>
        <taxon>Glaciimonas</taxon>
    </lineage>
</organism>
<comment type="caution">
    <text evidence="1">The sequence shown here is derived from an EMBL/GenBank/DDBJ whole genome shotgun (WGS) entry which is preliminary data.</text>
</comment>
<reference evidence="1 2" key="1">
    <citation type="submission" date="2020-08" db="EMBL/GenBank/DDBJ databases">
        <title>Genomic Encyclopedia of Type Strains, Phase IV (KMG-IV): sequencing the most valuable type-strain genomes for metagenomic binning, comparative biology and taxonomic classification.</title>
        <authorList>
            <person name="Goeker M."/>
        </authorList>
    </citation>
    <scope>NUCLEOTIDE SEQUENCE [LARGE SCALE GENOMIC DNA]</scope>
    <source>
        <strain evidence="1 2">DSM 23240</strain>
    </source>
</reference>
<dbReference type="AlphaFoldDB" id="A0A840RZ06"/>
<sequence length="165" mass="18811">MESAAVPVSPVHHGRNRYFTPPAFRHYIKRGKGFQGIANYIRTHGNSRYLRVYHLSLDTNWATIYINGNYSKIGKRCRARVHKQGFPAVSEMFDTKARAQEWASKVESDMRSLKFQDGRIIAEMTIGALTAHCIREIGTENPLVKISLRNCARSKQRLVMSSCPI</sequence>
<evidence type="ECO:0000313" key="1">
    <source>
        <dbReference type="EMBL" id="MBB5201731.1"/>
    </source>
</evidence>
<protein>
    <submittedName>
        <fullName evidence="1">Uncharacterized protein (DUF927 family)</fullName>
    </submittedName>
</protein>
<name>A0A840RZ06_9BURK</name>
<proteinExistence type="predicted"/>
<accession>A0A840RZ06</accession>
<dbReference type="EMBL" id="JACHHQ010000008">
    <property type="protein sequence ID" value="MBB5201731.1"/>
    <property type="molecule type" value="Genomic_DNA"/>
</dbReference>
<evidence type="ECO:0000313" key="2">
    <source>
        <dbReference type="Proteomes" id="UP000571084"/>
    </source>
</evidence>
<gene>
    <name evidence="1" type="ORF">HNR39_003589</name>
</gene>
<keyword evidence="2" id="KW-1185">Reference proteome</keyword>
<dbReference type="Proteomes" id="UP000571084">
    <property type="component" value="Unassembled WGS sequence"/>
</dbReference>